<evidence type="ECO:0000256" key="2">
    <source>
        <dbReference type="ARBA" id="ARBA00022722"/>
    </source>
</evidence>
<dbReference type="GO" id="GO:0016787">
    <property type="term" value="F:hydrolase activity"/>
    <property type="evidence" value="ECO:0007669"/>
    <property type="project" value="UniProtKB-KW"/>
</dbReference>
<accession>A0A3G1A8J3</accession>
<sequence length="74" mass="8546">MSSKLPILSWREVVKALKKVGFRIVYQKGSHLYLTDGKHKLTVPRHDALKRGTLLAIIYQAGLTKEEFLRLLRD</sequence>
<dbReference type="GeneID" id="41583971"/>
<evidence type="ECO:0000256" key="3">
    <source>
        <dbReference type="ARBA" id="ARBA00022759"/>
    </source>
</evidence>
<dbReference type="SUPFAM" id="SSF54786">
    <property type="entry name" value="YcfA/nrd intein domain"/>
    <property type="match status" value="1"/>
</dbReference>
<keyword evidence="5" id="KW-0694">RNA-binding</keyword>
<keyword evidence="2" id="KW-0540">Nuclease</keyword>
<organism evidence="7 8">
    <name type="scientific">Thermofilum adornatum 1505</name>
    <dbReference type="NCBI Taxonomy" id="697581"/>
    <lineage>
        <taxon>Archaea</taxon>
        <taxon>Thermoproteota</taxon>
        <taxon>Thermoprotei</taxon>
        <taxon>Thermofilales</taxon>
        <taxon>Thermofilaceae</taxon>
        <taxon>Thermofilum</taxon>
    </lineage>
</organism>
<reference evidence="8" key="1">
    <citation type="book" date="2010" name="EXTREMOPHILES" publisher="0:0-0">
        <title>Complete genome sequences of ten hyperthermophilic archaea reveal their metabolic capabilities and possible ecological roles.</title>
        <editorList>
            <person name="?"/>
        </editorList>
        <authorList>
            <person name="Ravin N.V."/>
            <person name="Mardanov A.V."/>
            <person name="Bonch-Osmolovskaya E.A."/>
            <person name="Skryabin K.G."/>
        </authorList>
    </citation>
    <scope>NUCLEOTIDE SEQUENCE [LARGE SCALE GENOMIC DNA]</scope>
    <source>
        <strain evidence="8">1505</strain>
    </source>
</reference>
<keyword evidence="3" id="KW-0255">Endonuclease</keyword>
<evidence type="ECO:0000256" key="5">
    <source>
        <dbReference type="ARBA" id="ARBA00022884"/>
    </source>
</evidence>
<dbReference type="AlphaFoldDB" id="A0A3G1A8J3"/>
<proteinExistence type="predicted"/>
<evidence type="ECO:0000256" key="4">
    <source>
        <dbReference type="ARBA" id="ARBA00022801"/>
    </source>
</evidence>
<dbReference type="Pfam" id="PF07927">
    <property type="entry name" value="HicA_toxin"/>
    <property type="match status" value="1"/>
</dbReference>
<protein>
    <submittedName>
        <fullName evidence="7">YcfA family protein</fullName>
    </submittedName>
</protein>
<gene>
    <name evidence="7" type="ORF">TCARB_0698</name>
</gene>
<dbReference type="GO" id="GO:0003729">
    <property type="term" value="F:mRNA binding"/>
    <property type="evidence" value="ECO:0007669"/>
    <property type="project" value="InterPro"/>
</dbReference>
<dbReference type="RefSeq" id="WP_148682157.1">
    <property type="nucleotide sequence ID" value="NZ_CP007493.1"/>
</dbReference>
<dbReference type="EMBL" id="CP007493">
    <property type="protein sequence ID" value="AJB41754.1"/>
    <property type="molecule type" value="Genomic_DNA"/>
</dbReference>
<dbReference type="InterPro" id="IPR038570">
    <property type="entry name" value="HicA_sf"/>
</dbReference>
<evidence type="ECO:0000313" key="8">
    <source>
        <dbReference type="Proteomes" id="UP000266720"/>
    </source>
</evidence>
<name>A0A3G1A8J3_9CREN</name>
<keyword evidence="6" id="KW-0346">Stress response</keyword>
<evidence type="ECO:0000256" key="1">
    <source>
        <dbReference type="ARBA" id="ARBA00022649"/>
    </source>
</evidence>
<evidence type="ECO:0000256" key="6">
    <source>
        <dbReference type="ARBA" id="ARBA00023016"/>
    </source>
</evidence>
<dbReference type="KEGG" id="tcb:TCARB_0698"/>
<dbReference type="Proteomes" id="UP000266720">
    <property type="component" value="Chromosome"/>
</dbReference>
<keyword evidence="1" id="KW-1277">Toxin-antitoxin system</keyword>
<dbReference type="Gene3D" id="3.30.920.30">
    <property type="entry name" value="Hypothetical protein"/>
    <property type="match status" value="1"/>
</dbReference>
<keyword evidence="4" id="KW-0378">Hydrolase</keyword>
<dbReference type="GO" id="GO:0004519">
    <property type="term" value="F:endonuclease activity"/>
    <property type="evidence" value="ECO:0007669"/>
    <property type="project" value="UniProtKB-KW"/>
</dbReference>
<evidence type="ECO:0000313" key="7">
    <source>
        <dbReference type="EMBL" id="AJB41754.1"/>
    </source>
</evidence>
<dbReference type="STRING" id="697581.TCARB_0698"/>
<dbReference type="InterPro" id="IPR012933">
    <property type="entry name" value="HicA_mRNA_interferase"/>
</dbReference>